<dbReference type="InterPro" id="IPR029063">
    <property type="entry name" value="SAM-dependent_MTases_sf"/>
</dbReference>
<dbReference type="SUPFAM" id="SSF53335">
    <property type="entry name" value="S-adenosyl-L-methionine-dependent methyltransferases"/>
    <property type="match status" value="1"/>
</dbReference>
<sequence>MAHSTVISTPATVSRSRHTSTFYNDVVQGLRAQQKYLDPKYFYDAPGDVLFQQIMQCPEYYLTACEMEIMQEQSAAIAAAFDEHASDYDIVELGAGDASKSVHLLKQLLDNGVDYTYFPIDISGNVIQLLEDSLPESLPGLQFQGLQGEYFEMLKVANDISPKRKIILFMGANIGNFTPFAARSFCQQLRRHMHPGDLLLTGFDLKKHPQLILHAYNDDAGITREFNFNLLRRINRELDGNFDISQFEHFPTYDPQTGSCKSYLISLCDQQVRIGDNVVIKFRENEPLYMEISQKYDPVEIDQLASLGGFAPVARFSDHRNWFSDYLWQAI</sequence>
<keyword evidence="5" id="KW-1185">Reference proteome</keyword>
<reference evidence="4 5" key="1">
    <citation type="submission" date="2016-11" db="EMBL/GenBank/DDBJ databases">
        <authorList>
            <person name="Jaros S."/>
            <person name="Januszkiewicz K."/>
            <person name="Wedrychowicz H."/>
        </authorList>
    </citation>
    <scope>NUCLEOTIDE SEQUENCE [LARGE SCALE GENOMIC DNA]</scope>
    <source>
        <strain evidence="4 5">DSM 27406</strain>
    </source>
</reference>
<dbReference type="PANTHER" id="PTHR43397">
    <property type="entry name" value="ERGOTHIONEINE BIOSYNTHESIS PROTEIN 1"/>
    <property type="match status" value="1"/>
</dbReference>
<protein>
    <submittedName>
        <fullName evidence="4">Dimethylhistidine N-methyltransferase</fullName>
    </submittedName>
</protein>
<accession>A0A1M7L3G8</accession>
<keyword evidence="2 4" id="KW-0808">Transferase</keyword>
<keyword evidence="1 4" id="KW-0489">Methyltransferase</keyword>
<dbReference type="InterPro" id="IPR051128">
    <property type="entry name" value="EgtD_Methyltrsf_superfamily"/>
</dbReference>
<dbReference type="GO" id="GO:0008168">
    <property type="term" value="F:methyltransferase activity"/>
    <property type="evidence" value="ECO:0007669"/>
    <property type="project" value="UniProtKB-KW"/>
</dbReference>
<dbReference type="OrthoDB" id="5289726at2"/>
<feature type="domain" description="Histidine-specific methyltransferase SAM-dependent" evidence="3">
    <location>
        <begin position="23"/>
        <end position="329"/>
    </location>
</feature>
<dbReference type="InterPro" id="IPR017804">
    <property type="entry name" value="MeTrfase_EgtD-like"/>
</dbReference>
<dbReference type="GO" id="GO:0032259">
    <property type="term" value="P:methylation"/>
    <property type="evidence" value="ECO:0007669"/>
    <property type="project" value="UniProtKB-KW"/>
</dbReference>
<dbReference type="EMBL" id="FRBL01000010">
    <property type="protein sequence ID" value="SHM72430.1"/>
    <property type="molecule type" value="Genomic_DNA"/>
</dbReference>
<dbReference type="PIRSF" id="PIRSF018005">
    <property type="entry name" value="UCP018005"/>
    <property type="match status" value="1"/>
</dbReference>
<dbReference type="AlphaFoldDB" id="A0A1M7L3G8"/>
<dbReference type="Gene3D" id="3.40.50.150">
    <property type="entry name" value="Vaccinia Virus protein VP39"/>
    <property type="match status" value="1"/>
</dbReference>
<evidence type="ECO:0000259" key="3">
    <source>
        <dbReference type="Pfam" id="PF10017"/>
    </source>
</evidence>
<dbReference type="Pfam" id="PF10017">
    <property type="entry name" value="Methyltransf_33"/>
    <property type="match status" value="1"/>
</dbReference>
<dbReference type="RefSeq" id="WP_073086273.1">
    <property type="nucleotide sequence ID" value="NZ_FRBL01000010.1"/>
</dbReference>
<gene>
    <name evidence="4" type="ORF">SAMN05444266_110118</name>
</gene>
<dbReference type="PANTHER" id="PTHR43397:SF1">
    <property type="entry name" value="ERGOTHIONEINE BIOSYNTHESIS PROTEIN 1"/>
    <property type="match status" value="1"/>
</dbReference>
<dbReference type="InterPro" id="IPR019257">
    <property type="entry name" value="MeTrfase_dom"/>
</dbReference>
<evidence type="ECO:0000256" key="1">
    <source>
        <dbReference type="ARBA" id="ARBA00022603"/>
    </source>
</evidence>
<dbReference type="STRING" id="1419482.SAMN05444266_110118"/>
<evidence type="ECO:0000313" key="4">
    <source>
        <dbReference type="EMBL" id="SHM72430.1"/>
    </source>
</evidence>
<dbReference type="Proteomes" id="UP000184420">
    <property type="component" value="Unassembled WGS sequence"/>
</dbReference>
<proteinExistence type="predicted"/>
<evidence type="ECO:0000256" key="2">
    <source>
        <dbReference type="ARBA" id="ARBA00022679"/>
    </source>
</evidence>
<name>A0A1M7L3G8_9BACT</name>
<organism evidence="4 5">
    <name type="scientific">Chitinophaga jiangningensis</name>
    <dbReference type="NCBI Taxonomy" id="1419482"/>
    <lineage>
        <taxon>Bacteria</taxon>
        <taxon>Pseudomonadati</taxon>
        <taxon>Bacteroidota</taxon>
        <taxon>Chitinophagia</taxon>
        <taxon>Chitinophagales</taxon>
        <taxon>Chitinophagaceae</taxon>
        <taxon>Chitinophaga</taxon>
    </lineage>
</organism>
<evidence type="ECO:0000313" key="5">
    <source>
        <dbReference type="Proteomes" id="UP000184420"/>
    </source>
</evidence>